<accession>A0A1F7RW99</accession>
<comment type="caution">
    <text evidence="1">The sequence shown here is derived from an EMBL/GenBank/DDBJ whole genome shotgun (WGS) entry which is preliminary data.</text>
</comment>
<evidence type="ECO:0000313" key="2">
    <source>
        <dbReference type="Proteomes" id="UP000179266"/>
    </source>
</evidence>
<dbReference type="AlphaFoldDB" id="A0A1F7RW99"/>
<dbReference type="EMBL" id="MGDD01000159">
    <property type="protein sequence ID" value="OGL45822.1"/>
    <property type="molecule type" value="Genomic_DNA"/>
</dbReference>
<proteinExistence type="predicted"/>
<reference evidence="1 2" key="1">
    <citation type="journal article" date="2016" name="Nat. Commun.">
        <title>Thousands of microbial genomes shed light on interconnected biogeochemical processes in an aquifer system.</title>
        <authorList>
            <person name="Anantharaman K."/>
            <person name="Brown C.T."/>
            <person name="Hug L.A."/>
            <person name="Sharon I."/>
            <person name="Castelle C.J."/>
            <person name="Probst A.J."/>
            <person name="Thomas B.C."/>
            <person name="Singh A."/>
            <person name="Wilkins M.J."/>
            <person name="Karaoz U."/>
            <person name="Brodie E.L."/>
            <person name="Williams K.H."/>
            <person name="Hubbard S.S."/>
            <person name="Banfield J.F."/>
        </authorList>
    </citation>
    <scope>NUCLEOTIDE SEQUENCE [LARGE SCALE GENOMIC DNA]</scope>
</reference>
<name>A0A1F7RW99_9BACT</name>
<evidence type="ECO:0000313" key="1">
    <source>
        <dbReference type="EMBL" id="OGL45822.1"/>
    </source>
</evidence>
<protein>
    <submittedName>
        <fullName evidence="1">Uncharacterized protein</fullName>
    </submittedName>
</protein>
<dbReference type="Proteomes" id="UP000179266">
    <property type="component" value="Unassembled WGS sequence"/>
</dbReference>
<organism evidence="1 2">
    <name type="scientific">Candidatus Schekmanbacteria bacterium RBG_13_48_7</name>
    <dbReference type="NCBI Taxonomy" id="1817878"/>
    <lineage>
        <taxon>Bacteria</taxon>
        <taxon>Candidatus Schekmaniibacteriota</taxon>
    </lineage>
</organism>
<sequence length="146" mass="16874">MTKASTSAKNVGVQICGNCFQDSPLAKAGRETVLSQRVYVLQHFNEIIERRCAMDQKFNATEIEVGFHPDGYRIDKTASPMNRYTKWQILPGNRWSNPKPVCFDSLPQQGWFAKDKFDWEKDDITEKMNDENFGGFITTNKTWKNQ</sequence>
<gene>
    <name evidence="1" type="ORF">A2161_15040</name>
</gene>